<dbReference type="GO" id="GO:0005829">
    <property type="term" value="C:cytosol"/>
    <property type="evidence" value="ECO:0007669"/>
    <property type="project" value="TreeGrafter"/>
</dbReference>
<name>A0A645EEE5_9ZZZZ</name>
<dbReference type="PANTHER" id="PTHR20858:SF17">
    <property type="entry name" value="HYDROXYMETHYLPYRIMIDINE_PHOSPHOMETHYLPYRIMIDINE KINASE THI20-RELATED"/>
    <property type="match status" value="1"/>
</dbReference>
<dbReference type="Gene3D" id="3.40.1190.20">
    <property type="match status" value="1"/>
</dbReference>
<dbReference type="AlphaFoldDB" id="A0A645EEE5"/>
<dbReference type="InterPro" id="IPR013749">
    <property type="entry name" value="PM/HMP-P_kinase-1"/>
</dbReference>
<dbReference type="SUPFAM" id="SSF53613">
    <property type="entry name" value="Ribokinase-like"/>
    <property type="match status" value="1"/>
</dbReference>
<dbReference type="GO" id="GO:0009228">
    <property type="term" value="P:thiamine biosynthetic process"/>
    <property type="evidence" value="ECO:0007669"/>
    <property type="project" value="InterPro"/>
</dbReference>
<keyword evidence="2" id="KW-0808">Transferase</keyword>
<dbReference type="GO" id="GO:0008972">
    <property type="term" value="F:phosphomethylpyrimidine kinase activity"/>
    <property type="evidence" value="ECO:0007669"/>
    <property type="project" value="InterPro"/>
</dbReference>
<accession>A0A645EEE5</accession>
<protein>
    <submittedName>
        <fullName evidence="2">Pyridoxine kinase</fullName>
        <ecNumber evidence="2">2.7.1.35</ecNumber>
    </submittedName>
</protein>
<dbReference type="InterPro" id="IPR029056">
    <property type="entry name" value="Ribokinase-like"/>
</dbReference>
<reference evidence="2" key="1">
    <citation type="submission" date="2019-08" db="EMBL/GenBank/DDBJ databases">
        <authorList>
            <person name="Kucharzyk K."/>
            <person name="Murdoch R.W."/>
            <person name="Higgins S."/>
            <person name="Loffler F."/>
        </authorList>
    </citation>
    <scope>NUCLEOTIDE SEQUENCE</scope>
</reference>
<evidence type="ECO:0000313" key="2">
    <source>
        <dbReference type="EMBL" id="MPN00137.1"/>
    </source>
</evidence>
<dbReference type="EC" id="2.7.1.35" evidence="2"/>
<dbReference type="CDD" id="cd01169">
    <property type="entry name" value="HMPP_kinase"/>
    <property type="match status" value="1"/>
</dbReference>
<dbReference type="InterPro" id="IPR004399">
    <property type="entry name" value="HMP/HMP-P_kinase_dom"/>
</dbReference>
<comment type="caution">
    <text evidence="2">The sequence shown here is derived from an EMBL/GenBank/DDBJ whole genome shotgun (WGS) entry which is preliminary data.</text>
</comment>
<evidence type="ECO:0000259" key="1">
    <source>
        <dbReference type="Pfam" id="PF08543"/>
    </source>
</evidence>
<dbReference type="GO" id="GO:0008902">
    <property type="term" value="F:hydroxymethylpyrimidine kinase activity"/>
    <property type="evidence" value="ECO:0007669"/>
    <property type="project" value="TreeGrafter"/>
</dbReference>
<keyword evidence="2" id="KW-0418">Kinase</keyword>
<gene>
    <name evidence="2" type="primary">pdxK_11</name>
    <name evidence="2" type="ORF">SDC9_147331</name>
</gene>
<organism evidence="2">
    <name type="scientific">bioreactor metagenome</name>
    <dbReference type="NCBI Taxonomy" id="1076179"/>
    <lineage>
        <taxon>unclassified sequences</taxon>
        <taxon>metagenomes</taxon>
        <taxon>ecological metagenomes</taxon>
    </lineage>
</organism>
<dbReference type="Pfam" id="PF08543">
    <property type="entry name" value="Phos_pyr_kin"/>
    <property type="match status" value="1"/>
</dbReference>
<dbReference type="PANTHER" id="PTHR20858">
    <property type="entry name" value="PHOSPHOMETHYLPYRIMIDINE KINASE"/>
    <property type="match status" value="1"/>
</dbReference>
<dbReference type="EMBL" id="VSSQ01046178">
    <property type="protein sequence ID" value="MPN00137.1"/>
    <property type="molecule type" value="Genomic_DNA"/>
</dbReference>
<dbReference type="GO" id="GO:0008478">
    <property type="term" value="F:pyridoxal kinase activity"/>
    <property type="evidence" value="ECO:0007669"/>
    <property type="project" value="UniProtKB-EC"/>
</dbReference>
<sequence length="175" mass="18608">MQRNGAKNIVLDTVMVSKSGSHLLKPDAVDILKKVLLPMSLVVTPNLYEASEIVGFSVEDQQDMKRAAEAIKSMGPRYVVVKGGHLAGNACDLLYDGVEFSVFANERIDTVHTHGTGCTFSSAIAAGLAKGLSINEAVAAAKKFITTAITHGFKLGKGVGPTHHFYELYSKAGLC</sequence>
<dbReference type="NCBIfam" id="TIGR00097">
    <property type="entry name" value="HMP-P_kinase"/>
    <property type="match status" value="1"/>
</dbReference>
<feature type="domain" description="Pyridoxamine kinase/Phosphomethylpyrimidine kinase" evidence="1">
    <location>
        <begin position="3"/>
        <end position="163"/>
    </location>
</feature>
<proteinExistence type="predicted"/>